<comment type="caution">
    <text evidence="1">The sequence shown here is derived from an EMBL/GenBank/DDBJ whole genome shotgun (WGS) entry which is preliminary data.</text>
</comment>
<protein>
    <submittedName>
        <fullName evidence="1">Uncharacterized protein</fullName>
    </submittedName>
</protein>
<name>A0A212EKH8_DANPL</name>
<gene>
    <name evidence="1" type="ORF">KGM_203030</name>
</gene>
<accession>A0A212EKH8</accession>
<evidence type="ECO:0000313" key="2">
    <source>
        <dbReference type="Proteomes" id="UP000007151"/>
    </source>
</evidence>
<organism evidence="1 2">
    <name type="scientific">Danaus plexippus plexippus</name>
    <dbReference type="NCBI Taxonomy" id="278856"/>
    <lineage>
        <taxon>Eukaryota</taxon>
        <taxon>Metazoa</taxon>
        <taxon>Ecdysozoa</taxon>
        <taxon>Arthropoda</taxon>
        <taxon>Hexapoda</taxon>
        <taxon>Insecta</taxon>
        <taxon>Pterygota</taxon>
        <taxon>Neoptera</taxon>
        <taxon>Endopterygota</taxon>
        <taxon>Lepidoptera</taxon>
        <taxon>Glossata</taxon>
        <taxon>Ditrysia</taxon>
        <taxon>Papilionoidea</taxon>
        <taxon>Nymphalidae</taxon>
        <taxon>Danainae</taxon>
        <taxon>Danaini</taxon>
        <taxon>Danaina</taxon>
        <taxon>Danaus</taxon>
        <taxon>Danaus</taxon>
    </lineage>
</organism>
<dbReference type="InParanoid" id="A0A212EKH8"/>
<evidence type="ECO:0000313" key="1">
    <source>
        <dbReference type="EMBL" id="OWR41987.1"/>
    </source>
</evidence>
<keyword evidence="2" id="KW-1185">Reference proteome</keyword>
<dbReference type="EMBL" id="AGBW02014274">
    <property type="protein sequence ID" value="OWR41987.1"/>
    <property type="molecule type" value="Genomic_DNA"/>
</dbReference>
<dbReference type="Proteomes" id="UP000007151">
    <property type="component" value="Unassembled WGS sequence"/>
</dbReference>
<sequence>MQTSSKLQLNKAVHMGYGTDFLPVTASSPSPPEMTLNMPCAPHQSRKSFIVDIGRVWDLQDMARGFIELPANNDRPYNVSVLITGPVIAEPEPELKSRGARDQRYLDNGEQCTVIRENPVDIDTTVIFPAFDFQTRPLHGVTEDLVE</sequence>
<proteinExistence type="predicted"/>
<reference evidence="1 2" key="1">
    <citation type="journal article" date="2011" name="Cell">
        <title>The monarch butterfly genome yields insights into long-distance migration.</title>
        <authorList>
            <person name="Zhan S."/>
            <person name="Merlin C."/>
            <person name="Boore J.L."/>
            <person name="Reppert S.M."/>
        </authorList>
    </citation>
    <scope>NUCLEOTIDE SEQUENCE [LARGE SCALE GENOMIC DNA]</scope>
    <source>
        <strain evidence="1">F-2</strain>
    </source>
</reference>
<dbReference type="KEGG" id="dpl:KGM_203030"/>
<dbReference type="AlphaFoldDB" id="A0A212EKH8"/>